<dbReference type="EMBL" id="JAPEUX010000003">
    <property type="protein sequence ID" value="KAJ4355391.1"/>
    <property type="molecule type" value="Genomic_DNA"/>
</dbReference>
<feature type="coiled-coil region" evidence="1">
    <location>
        <begin position="702"/>
        <end position="778"/>
    </location>
</feature>
<sequence length="1059" mass="119461">MDPEYDVLLDALLQRYKDVFAPNPVPSRESLKKVLFCTAIKGLERTRKVQHCIVTRLFPNMERLIKFGNDKTRARSQEHWAQWGAHVAELASTNIDLVFNTGRLEELEGKMVRVVVEAEILAKALEKMLETRTPVEKEDMWPYGHFVANSQSSRAHFSAILALPDGSSTQNAQMFLSKEILEYEDILDTISGLQIYTLIHLLCFANLAGMKDLKRVLLSEILPHTRKMYPSVDKPMFALAAGCWTTWAIEIEEMAWAHLYLDKIGTGGYTFAFINTSFESAITEGNHCIGHTLMRLEQITQKLSELTKELLKSDMTSIQMHALSNEYHRYVMVWKYQQIFDRDAVAQIGQIMGQFKAENAQKVAALEGLVYYRIFPIMKRLKAHGDLEVRAWSQDRLSAWLSSFDLLAAKLDLLTDQNSFKGPEPPGDLLSQMTESFCDLFLQITELFGDLIEERLESSLTMDEFVRKSIPSLRGALNNSFPQKSDSEILYEVLSKLVGSTSWTEPGRPDDKLGQQHQHHKGGRSIAQVLEKVNSAAAKLANVCRFVLILIFAIMLQGLCLLIGSLSYQDSADLTYSLTKDQIDSREQMNAMLQQTDKDEASESGYDSVSSSAELHEKLAASGEARSAPGNLQDAMVRIRNLGKEKSRLIELFDETSRQHAKLKRKHQDLQDKVWIANQKMDNIDAMLEKAVADEELHKSEAAQTRQKMRDALRDAELYEAELAKARKKIETQNAKISKIQSSLSSAIDKGKNQNLLLSRASSEIYKLRSELQNLMTEKKVKDMDIARYKKEADERDMFNEACKFPRAIYYHSSALLTLSLPKTELQDIRAAALEELSSTSKNNQSEGQAPQDTAHEKDVELRNALAEIRILRKENADMIRVRAENVGLRKQLEDEAKDKQAKRALHVSVNENVGPVNDCLAGASTEKIEPEHPDTSKLFASQSLQKGPMPVAVDLEDDIQRTYQTGMRNVAWKQAPPASVNKVNFSQSSISAMHSQRENTQYDNCSDDSGLNPFYFLTQVPTAFPSLKPPPAPTPLGENLPFRFVAKKEKKKGKGGKN</sequence>
<comment type="caution">
    <text evidence="3">The sequence shown here is derived from an EMBL/GenBank/DDBJ whole genome shotgun (WGS) entry which is preliminary data.</text>
</comment>
<proteinExistence type="predicted"/>
<evidence type="ECO:0000256" key="1">
    <source>
        <dbReference type="SAM" id="Coils"/>
    </source>
</evidence>
<feature type="compositionally biased region" description="Polar residues" evidence="2">
    <location>
        <begin position="838"/>
        <end position="852"/>
    </location>
</feature>
<dbReference type="GeneID" id="80906937"/>
<feature type="compositionally biased region" description="Basic residues" evidence="2">
    <location>
        <begin position="1049"/>
        <end position="1059"/>
    </location>
</feature>
<dbReference type="AlphaFoldDB" id="A0A9W9CCP4"/>
<feature type="region of interest" description="Disordered" evidence="2">
    <location>
        <begin position="1027"/>
        <end position="1059"/>
    </location>
</feature>
<gene>
    <name evidence="3" type="ORF">N0V89_003407</name>
</gene>
<evidence type="ECO:0000256" key="2">
    <source>
        <dbReference type="SAM" id="MobiDB-lite"/>
    </source>
</evidence>
<organism evidence="3 4">
    <name type="scientific">Didymosphaeria variabile</name>
    <dbReference type="NCBI Taxonomy" id="1932322"/>
    <lineage>
        <taxon>Eukaryota</taxon>
        <taxon>Fungi</taxon>
        <taxon>Dikarya</taxon>
        <taxon>Ascomycota</taxon>
        <taxon>Pezizomycotina</taxon>
        <taxon>Dothideomycetes</taxon>
        <taxon>Pleosporomycetidae</taxon>
        <taxon>Pleosporales</taxon>
        <taxon>Massarineae</taxon>
        <taxon>Didymosphaeriaceae</taxon>
        <taxon>Didymosphaeria</taxon>
    </lineage>
</organism>
<dbReference type="Proteomes" id="UP001140513">
    <property type="component" value="Unassembled WGS sequence"/>
</dbReference>
<feature type="region of interest" description="Disordered" evidence="2">
    <location>
        <begin position="838"/>
        <end position="859"/>
    </location>
</feature>
<reference evidence="3" key="1">
    <citation type="submission" date="2022-10" db="EMBL/GenBank/DDBJ databases">
        <title>Tapping the CABI collections for fungal endophytes: first genome assemblies for Collariella, Neodidymelliopsis, Ascochyta clinopodiicola, Didymella pomorum, Didymosphaeria variabile, Neocosmospora piperis and Neocucurbitaria cava.</title>
        <authorList>
            <person name="Hill R."/>
        </authorList>
    </citation>
    <scope>NUCLEOTIDE SEQUENCE</scope>
    <source>
        <strain evidence="3">IMI 356815</strain>
    </source>
</reference>
<keyword evidence="4" id="KW-1185">Reference proteome</keyword>
<evidence type="ECO:0000313" key="3">
    <source>
        <dbReference type="EMBL" id="KAJ4355391.1"/>
    </source>
</evidence>
<dbReference type="RefSeq" id="XP_056072517.1">
    <property type="nucleotide sequence ID" value="XM_056212209.1"/>
</dbReference>
<accession>A0A9W9CCP4</accession>
<evidence type="ECO:0000313" key="4">
    <source>
        <dbReference type="Proteomes" id="UP001140513"/>
    </source>
</evidence>
<name>A0A9W9CCP4_9PLEO</name>
<dbReference type="OrthoDB" id="10667881at2759"/>
<keyword evidence="1" id="KW-0175">Coiled coil</keyword>
<protein>
    <submittedName>
        <fullName evidence="3">Uncharacterized protein</fullName>
    </submittedName>
</protein>